<dbReference type="SUPFAM" id="SSF53474">
    <property type="entry name" value="alpha/beta-Hydrolases"/>
    <property type="match status" value="1"/>
</dbReference>
<protein>
    <submittedName>
        <fullName evidence="5">Esterase</fullName>
    </submittedName>
</protein>
<dbReference type="ESTHER" id="strcj-estA">
    <property type="family name" value="PAF-Acetylhydrolase"/>
</dbReference>
<keyword evidence="1" id="KW-0378">Hydrolase</keyword>
<evidence type="ECO:0000256" key="4">
    <source>
        <dbReference type="SAM" id="SignalP"/>
    </source>
</evidence>
<evidence type="ECO:0000256" key="1">
    <source>
        <dbReference type="ARBA" id="ARBA00022801"/>
    </source>
</evidence>
<name>A0A0M4UW33_STRCJ</name>
<accession>A0A0M4UW33</accession>
<dbReference type="SMR" id="A0A0M4UW33"/>
<dbReference type="AlphaFoldDB" id="A0A0M4UW33"/>
<dbReference type="Gene3D" id="3.40.50.1820">
    <property type="entry name" value="alpha/beta hydrolase"/>
    <property type="match status" value="1"/>
</dbReference>
<feature type="signal peptide" evidence="4">
    <location>
        <begin position="1"/>
        <end position="31"/>
    </location>
</feature>
<dbReference type="PDB" id="5YAE">
    <property type="method" value="X-ray"/>
    <property type="resolution" value="2.40 A"/>
    <property type="chains" value="A=42-383"/>
</dbReference>
<sequence>MIMISSMRKTSRRSFVAAALLAAFAAPQVPAAAAAAPAAAPATAGQEVPAPATRIPLGTKTLHLVDASRQDPWKPSAGNRELMVTLWYPSLPSREPAAPYVSKPLSRAVLGNDVLAGVRTHAVAGARPAPVPRPLVVLSPGFGMSRITLTALGEDLASRGYAVAAVDHTYEAPVEFPGGRIEKCTLCDDSRMDPGAVVRNRAKDLRFVLDRLTGPGSELRVDARRIGVAGHSIGGASAVEVMREDRRVDAAINLDGNFFTEPPAEGLNKPVLLLGARRSGLPEPQENWERAWKQLTGWKRWLDVPAGGHMTFTDVPWIVDRFGMPGQIPPEQVEGQLGTVSAARATAVTRNYVAAFFDRHLRGRPSPLLDRPSSAHPEVTFMK</sequence>
<evidence type="ECO:0000256" key="2">
    <source>
        <dbReference type="ARBA" id="ARBA00022963"/>
    </source>
</evidence>
<feature type="chain" id="PRO_5038915943" evidence="4">
    <location>
        <begin position="32"/>
        <end position="383"/>
    </location>
</feature>
<dbReference type="EMBL" id="AB921569">
    <property type="protein sequence ID" value="BAS50192.1"/>
    <property type="molecule type" value="Genomic_DNA"/>
</dbReference>
<dbReference type="Pfam" id="PF03403">
    <property type="entry name" value="PAF-AH_p_II"/>
    <property type="match status" value="1"/>
</dbReference>
<dbReference type="BRENDA" id="3.1.1.73">
    <property type="organism ID" value="5995"/>
</dbReference>
<keyword evidence="6 7" id="KW-0002">3D-structure</keyword>
<dbReference type="GO" id="GO:0016042">
    <property type="term" value="P:lipid catabolic process"/>
    <property type="evidence" value="ECO:0007669"/>
    <property type="project" value="UniProtKB-KW"/>
</dbReference>
<gene>
    <name evidence="5" type="primary">estA</name>
</gene>
<dbReference type="GO" id="GO:0003847">
    <property type="term" value="F:1-alkyl-2-acetylglycerophosphocholine esterase activity"/>
    <property type="evidence" value="ECO:0007669"/>
    <property type="project" value="TreeGrafter"/>
</dbReference>
<evidence type="ECO:0000313" key="5">
    <source>
        <dbReference type="EMBL" id="BAS50192.1"/>
    </source>
</evidence>
<evidence type="ECO:0007829" key="7">
    <source>
        <dbReference type="PDB" id="5YAL"/>
    </source>
</evidence>
<keyword evidence="4" id="KW-0732">Signal</keyword>
<reference evidence="6 7" key="2">
    <citation type="journal article" date="2018" name="Appl. Environ. Microbiol.">
        <title>Loop of Streptomyces Feruloyl Esterase Plays an Important Role in the Enzyme's Catalyzing the Release of Ferulic Acid from Biomass.</title>
        <authorList>
            <person name="Uraji M."/>
            <person name="Tamura H."/>
            <person name="Mizohata E."/>
            <person name="Arima J."/>
            <person name="Wan K."/>
            <person name="Ogawa K."/>
            <person name="Inoue T."/>
            <person name="Hatanaka T."/>
        </authorList>
    </citation>
    <scope>X-RAY CRYSTALLOGRAPHY (1.50 ANGSTROMS) OF 42-383</scope>
    <scope>DISULFIDE BONDS</scope>
</reference>
<keyword evidence="2" id="KW-0442">Lipid degradation</keyword>
<feature type="disulfide bond" evidence="6 7">
    <location>
        <begin position="184"/>
        <end position="187"/>
    </location>
</feature>
<dbReference type="InterPro" id="IPR029058">
    <property type="entry name" value="AB_hydrolase_fold"/>
</dbReference>
<dbReference type="PANTHER" id="PTHR10272:SF0">
    <property type="entry name" value="PLATELET-ACTIVATING FACTOR ACETYLHYDROLASE"/>
    <property type="match status" value="1"/>
</dbReference>
<proteinExistence type="evidence at protein level"/>
<dbReference type="PDBsum" id="5YAL"/>
<evidence type="ECO:0000256" key="3">
    <source>
        <dbReference type="ARBA" id="ARBA00023098"/>
    </source>
</evidence>
<dbReference type="InterPro" id="IPR006311">
    <property type="entry name" value="TAT_signal"/>
</dbReference>
<dbReference type="PDB" id="5YAL">
    <property type="method" value="X-ray"/>
    <property type="resolution" value="1.50 A"/>
    <property type="chains" value="A=42-383"/>
</dbReference>
<evidence type="ECO:0007829" key="6">
    <source>
        <dbReference type="PDB" id="5YAE"/>
    </source>
</evidence>
<dbReference type="PDBsum" id="5YAE"/>
<reference evidence="5" key="1">
    <citation type="submission" date="2014-04" db="EMBL/GenBank/DDBJ databases">
        <title>Characterization of novel esterases from Streptomyces cinnamoneus.</title>
        <authorList>
            <person name="Harazono K."/>
            <person name="Shihara M."/>
        </authorList>
    </citation>
    <scope>NUCLEOTIDE SEQUENCE</scope>
    <source>
        <strain evidence="5">NBRC 12852</strain>
    </source>
</reference>
<keyword evidence="3" id="KW-0443">Lipid metabolism</keyword>
<dbReference type="PANTHER" id="PTHR10272">
    <property type="entry name" value="PLATELET-ACTIVATING FACTOR ACETYLHYDROLASE"/>
    <property type="match status" value="1"/>
</dbReference>
<dbReference type="PROSITE" id="PS51318">
    <property type="entry name" value="TAT"/>
    <property type="match status" value="1"/>
</dbReference>
<organism evidence="5">
    <name type="scientific">Streptomyces cinnamoneus</name>
    <name type="common">Streptoverticillium cinnamoneum</name>
    <dbReference type="NCBI Taxonomy" id="53446"/>
    <lineage>
        <taxon>Bacteria</taxon>
        <taxon>Bacillati</taxon>
        <taxon>Actinomycetota</taxon>
        <taxon>Actinomycetes</taxon>
        <taxon>Kitasatosporales</taxon>
        <taxon>Streptomycetaceae</taxon>
        <taxon>Streptomyces</taxon>
        <taxon>Streptomyces cinnamoneus group</taxon>
    </lineage>
</organism>